<sequence>MAQGVWASGDAQPLQNIGSAWVLVSVHLTTIGFLTILMIGALHQFVPVLTETELVSQTWAGITLAFLTLGLVGMVAGFLAIPGQVPGGVLPNLPWLLPSGGTLVVLGVIVALLNLGLTLKRAWPWTLPAWLVATGLGYLLLTVLAGLTFAVSFADPKLFPPSWLVVMGGRGLAAHVIGGVGGWLTLTAMGVSYKLLSMFTLSNEHRGAAGWIGYIATALGILGVWWGRWMGADQWPTVAWIVMLMGLSFYLWDMRVLYQQRKRRQLELNSRYVTIALTYLGVVIIAATVVQVSGSLRRIDIALTYLALYGWLGGLALTQLYKIIPFLTWLNHYGTHMGKGRVPRVQDLVNERRDRYGYVIYFMAVLLGSVWLAVGWFNGFRVVAAITCLASLDIARALYHAAHPKMETGNDAQSPIPQRR</sequence>
<feature type="transmembrane region" description="Helical" evidence="1">
    <location>
        <begin position="272"/>
        <end position="290"/>
    </location>
</feature>
<organism evidence="2 3">
    <name type="scientific">Sulfobacillus thermotolerans</name>
    <dbReference type="NCBI Taxonomy" id="338644"/>
    <lineage>
        <taxon>Bacteria</taxon>
        <taxon>Bacillati</taxon>
        <taxon>Bacillota</taxon>
        <taxon>Clostridia</taxon>
        <taxon>Eubacteriales</taxon>
        <taxon>Clostridiales Family XVII. Incertae Sedis</taxon>
        <taxon>Sulfobacillus</taxon>
    </lineage>
</organism>
<gene>
    <name evidence="2" type="ORF">BXT84_12755</name>
</gene>
<accession>A0ABN5H4F5</accession>
<keyword evidence="1" id="KW-1133">Transmembrane helix</keyword>
<dbReference type="Proteomes" id="UP000325292">
    <property type="component" value="Chromosome"/>
</dbReference>
<keyword evidence="1" id="KW-0812">Transmembrane</keyword>
<keyword evidence="3" id="KW-1185">Reference proteome</keyword>
<feature type="transmembrane region" description="Helical" evidence="1">
    <location>
        <begin position="302"/>
        <end position="321"/>
    </location>
</feature>
<evidence type="ECO:0000313" key="2">
    <source>
        <dbReference type="EMBL" id="AUW95587.1"/>
    </source>
</evidence>
<feature type="transmembrane region" description="Helical" evidence="1">
    <location>
        <begin position="20"/>
        <end position="46"/>
    </location>
</feature>
<evidence type="ECO:0000313" key="3">
    <source>
        <dbReference type="Proteomes" id="UP000325292"/>
    </source>
</evidence>
<feature type="transmembrane region" description="Helical" evidence="1">
    <location>
        <begin position="356"/>
        <end position="374"/>
    </location>
</feature>
<feature type="transmembrane region" description="Helical" evidence="1">
    <location>
        <begin position="129"/>
        <end position="152"/>
    </location>
</feature>
<feature type="transmembrane region" description="Helical" evidence="1">
    <location>
        <begin position="172"/>
        <end position="196"/>
    </location>
</feature>
<dbReference type="EMBL" id="CP019454">
    <property type="protein sequence ID" value="AUW95587.1"/>
    <property type="molecule type" value="Genomic_DNA"/>
</dbReference>
<keyword evidence="1" id="KW-0472">Membrane</keyword>
<reference evidence="2 3" key="1">
    <citation type="journal article" date="2019" name="Sci. Rep.">
        <title>Sulfobacillus thermotolerans: new insights into resistance and metabolic capacities of acidophilic chemolithotrophs.</title>
        <authorList>
            <person name="Panyushkina A.E."/>
            <person name="Babenko V.V."/>
            <person name="Nikitina A.S."/>
            <person name="Selezneva O.V."/>
            <person name="Tsaplina I.A."/>
            <person name="Letarova M.A."/>
            <person name="Kostryukova E.S."/>
            <person name="Letarov A.V."/>
        </authorList>
    </citation>
    <scope>NUCLEOTIDE SEQUENCE [LARGE SCALE GENOMIC DNA]</scope>
    <source>
        <strain evidence="2 3">Kr1</strain>
    </source>
</reference>
<proteinExistence type="predicted"/>
<feature type="transmembrane region" description="Helical" evidence="1">
    <location>
        <begin position="58"/>
        <end position="81"/>
    </location>
</feature>
<evidence type="ECO:0000256" key="1">
    <source>
        <dbReference type="SAM" id="Phobius"/>
    </source>
</evidence>
<protein>
    <submittedName>
        <fullName evidence="2">Uncharacterized protein</fullName>
    </submittedName>
</protein>
<dbReference type="InterPro" id="IPR036927">
    <property type="entry name" value="Cyt_c_oxase-like_su1_sf"/>
</dbReference>
<dbReference type="Gene3D" id="1.20.210.10">
    <property type="entry name" value="Cytochrome c oxidase-like, subunit I domain"/>
    <property type="match status" value="1"/>
</dbReference>
<name>A0ABN5H4F5_9FIRM</name>
<feature type="transmembrane region" description="Helical" evidence="1">
    <location>
        <begin position="234"/>
        <end position="252"/>
    </location>
</feature>
<feature type="transmembrane region" description="Helical" evidence="1">
    <location>
        <begin position="208"/>
        <end position="228"/>
    </location>
</feature>
<feature type="transmembrane region" description="Helical" evidence="1">
    <location>
        <begin position="93"/>
        <end position="117"/>
    </location>
</feature>